<evidence type="ECO:0000256" key="4">
    <source>
        <dbReference type="SAM" id="MobiDB-lite"/>
    </source>
</evidence>
<keyword evidence="2" id="KW-0560">Oxidoreductase</keyword>
<dbReference type="GO" id="GO:0004791">
    <property type="term" value="F:thioredoxin-disulfide reductase (NADPH) activity"/>
    <property type="evidence" value="ECO:0007669"/>
    <property type="project" value="UniProtKB-EC"/>
</dbReference>
<evidence type="ECO:0000313" key="8">
    <source>
        <dbReference type="Proteomes" id="UP000469292"/>
    </source>
</evidence>
<sequence>MTDSTVAANDSSAIAADDVYDVVVVGGGPAGLTAGMYLGRARYRVLVLEKEEFGGRITATAEVVNYPGVASTDGAKLTAVMRGQARDFGAELKVADVTGITLDDSSGLKTVRTSAGDFRCFGIVLATGAAPRPAGFDGEREYAGRGVAYCATCDGEFYSGKEVLVVGGGYAAAEEAVFLARYASHVTVVVREPDFTCAASAAERTKNDPKVSVLYNTRVVSVSGGRGGLTEAVLHDDRTGETTVFKPADGGTFGVFVFAGTAPQTAFVKDIVELDAQGYVVTDAELKTSVDGIYAAGDIRIKPLRQVVTAAADGALAATELERYCSTMSRKTGIVPRRPTASAYRKREEPDGLPARTSPAPATARPSDDAAAARISSEAKAAAANGGVDGAFFDEATRRQLDVVFAKMANPVTLELTLDRSMVSVTLANFVDELASLSGGKIAVRRREAKDVDPSTGRADIDPTVPLPQATPMVRIMTLDMQGELEPTTLAFHGVPTGHEFNSFVLGIYNAAGPGQPISDDERARIDAIGTQVDIMILVSLSCTMCPETVRAAQRIAALNPNVRAEAYDLAHFPKLKQLYEVMSVPCIVVTKHTADGDVDGQPVIDFGRKSVSQMLQLIGA</sequence>
<proteinExistence type="predicted"/>
<dbReference type="InterPro" id="IPR023753">
    <property type="entry name" value="FAD/NAD-binding_dom"/>
</dbReference>
<evidence type="ECO:0000256" key="2">
    <source>
        <dbReference type="ARBA" id="ARBA00023002"/>
    </source>
</evidence>
<dbReference type="InterPro" id="IPR017561">
    <property type="entry name" value="AhpF_homologue_put"/>
</dbReference>
<comment type="caution">
    <text evidence="7">The sequence shown here is derived from an EMBL/GenBank/DDBJ whole genome shotgun (WGS) entry which is preliminary data.</text>
</comment>
<dbReference type="SUPFAM" id="SSF51905">
    <property type="entry name" value="FAD/NAD(P)-binding domain"/>
    <property type="match status" value="1"/>
</dbReference>
<reference evidence="7 8" key="1">
    <citation type="submission" date="2019-09" db="EMBL/GenBank/DDBJ databases">
        <title>Phylogenetic characterization of a novel taxon of the genus Bifidobacterium: Bifidobacterium choloepi sp. nov.</title>
        <authorList>
            <person name="Modesto M."/>
            <person name="Satti M."/>
        </authorList>
    </citation>
    <scope>NUCLEOTIDE SEQUENCE [LARGE SCALE GENOMIC DNA]</scope>
    <source>
        <strain evidence="7 8">BRDM6</strain>
    </source>
</reference>
<dbReference type="Gene3D" id="3.50.50.60">
    <property type="entry name" value="FAD/NAD(P)-binding domain"/>
    <property type="match status" value="2"/>
</dbReference>
<feature type="domain" description="Thioredoxin-like fold" evidence="6">
    <location>
        <begin position="534"/>
        <end position="590"/>
    </location>
</feature>
<evidence type="ECO:0000259" key="5">
    <source>
        <dbReference type="Pfam" id="PF07992"/>
    </source>
</evidence>
<dbReference type="RefSeq" id="WP_163226757.1">
    <property type="nucleotide sequence ID" value="NZ_VYSG01000001.1"/>
</dbReference>
<dbReference type="NCBIfam" id="TIGR03143">
    <property type="entry name" value="AhpF_homolog"/>
    <property type="match status" value="1"/>
</dbReference>
<evidence type="ECO:0000256" key="1">
    <source>
        <dbReference type="ARBA" id="ARBA00022630"/>
    </source>
</evidence>
<feature type="region of interest" description="Disordered" evidence="4">
    <location>
        <begin position="336"/>
        <end position="372"/>
    </location>
</feature>
<dbReference type="InterPro" id="IPR036188">
    <property type="entry name" value="FAD/NAD-bd_sf"/>
</dbReference>
<dbReference type="PANTHER" id="PTHR48105">
    <property type="entry name" value="THIOREDOXIN REDUCTASE 1-RELATED-RELATED"/>
    <property type="match status" value="1"/>
</dbReference>
<dbReference type="Proteomes" id="UP000469292">
    <property type="component" value="Unassembled WGS sequence"/>
</dbReference>
<feature type="domain" description="FAD/NAD(P)-binding" evidence="5">
    <location>
        <begin position="20"/>
        <end position="314"/>
    </location>
</feature>
<gene>
    <name evidence="7" type="ORF">F6S87_00640</name>
</gene>
<organism evidence="7 8">
    <name type="scientific">Bifidobacterium choloepi</name>
    <dbReference type="NCBI Taxonomy" id="2614131"/>
    <lineage>
        <taxon>Bacteria</taxon>
        <taxon>Bacillati</taxon>
        <taxon>Actinomycetota</taxon>
        <taxon>Actinomycetes</taxon>
        <taxon>Bifidobacteriales</taxon>
        <taxon>Bifidobacteriaceae</taxon>
        <taxon>Bifidobacterium</taxon>
    </lineage>
</organism>
<comment type="catalytic activity">
    <reaction evidence="3">
        <text>[thioredoxin]-dithiol + NADP(+) = [thioredoxin]-disulfide + NADPH + H(+)</text>
        <dbReference type="Rhea" id="RHEA:20345"/>
        <dbReference type="Rhea" id="RHEA-COMP:10698"/>
        <dbReference type="Rhea" id="RHEA-COMP:10700"/>
        <dbReference type="ChEBI" id="CHEBI:15378"/>
        <dbReference type="ChEBI" id="CHEBI:29950"/>
        <dbReference type="ChEBI" id="CHEBI:50058"/>
        <dbReference type="ChEBI" id="CHEBI:57783"/>
        <dbReference type="ChEBI" id="CHEBI:58349"/>
        <dbReference type="EC" id="1.8.1.9"/>
    </reaction>
</comment>
<dbReference type="Pfam" id="PF07992">
    <property type="entry name" value="Pyr_redox_2"/>
    <property type="match status" value="1"/>
</dbReference>
<evidence type="ECO:0000256" key="3">
    <source>
        <dbReference type="ARBA" id="ARBA00048132"/>
    </source>
</evidence>
<dbReference type="InterPro" id="IPR050097">
    <property type="entry name" value="Ferredoxin-NADP_redctase_2"/>
</dbReference>
<dbReference type="EMBL" id="VYSG01000001">
    <property type="protein sequence ID" value="NEG69156.1"/>
    <property type="molecule type" value="Genomic_DNA"/>
</dbReference>
<dbReference type="Gene3D" id="3.40.30.80">
    <property type="match status" value="1"/>
</dbReference>
<evidence type="ECO:0000313" key="7">
    <source>
        <dbReference type="EMBL" id="NEG69156.1"/>
    </source>
</evidence>
<dbReference type="InterPro" id="IPR036249">
    <property type="entry name" value="Thioredoxin-like_sf"/>
</dbReference>
<dbReference type="PRINTS" id="PR00469">
    <property type="entry name" value="PNDRDTASEII"/>
</dbReference>
<protein>
    <submittedName>
        <fullName evidence="7">NAD(P)-binding protein</fullName>
    </submittedName>
</protein>
<dbReference type="InterPro" id="IPR012336">
    <property type="entry name" value="Thioredoxin-like_fold"/>
</dbReference>
<dbReference type="Pfam" id="PF13192">
    <property type="entry name" value="Thioredoxin_3"/>
    <property type="match status" value="1"/>
</dbReference>
<name>A0A6I5MY91_9BIFI</name>
<dbReference type="AlphaFoldDB" id="A0A6I5MY91"/>
<dbReference type="SUPFAM" id="SSF52833">
    <property type="entry name" value="Thioredoxin-like"/>
    <property type="match status" value="2"/>
</dbReference>
<keyword evidence="1" id="KW-0285">Flavoprotein</keyword>
<accession>A0A6I5MY91</accession>
<evidence type="ECO:0000259" key="6">
    <source>
        <dbReference type="Pfam" id="PF13192"/>
    </source>
</evidence>
<keyword evidence="8" id="KW-1185">Reference proteome</keyword>
<dbReference type="PRINTS" id="PR00368">
    <property type="entry name" value="FADPNR"/>
</dbReference>
<feature type="compositionally biased region" description="Low complexity" evidence="4">
    <location>
        <begin position="354"/>
        <end position="372"/>
    </location>
</feature>